<reference evidence="2" key="1">
    <citation type="journal article" date="2021" name="Environ. Microbiol.">
        <title>New insights into the diversity and evolution of the archaeal mobilome from three complete genomes of Saccharolobus shibatae.</title>
        <authorList>
            <person name="Medvedeva S."/>
            <person name="Brandt D."/>
            <person name="Cvirkaite-Krupovic V."/>
            <person name="Liu Y."/>
            <person name="Severinov K."/>
            <person name="Ishino S."/>
            <person name="Ishino Y."/>
            <person name="Prangishvili D."/>
            <person name="Kalinowski J."/>
            <person name="Krupovic M."/>
        </authorList>
    </citation>
    <scope>NUCLEOTIDE SEQUENCE</scope>
    <source>
        <strain evidence="2">B12</strain>
    </source>
</reference>
<proteinExistence type="predicted"/>
<dbReference type="Proteomes" id="UP000694018">
    <property type="component" value="Chromosome"/>
</dbReference>
<evidence type="ECO:0000256" key="1">
    <source>
        <dbReference type="SAM" id="Phobius"/>
    </source>
</evidence>
<accession>A0A8F5BL91</accession>
<dbReference type="OrthoDB" id="34590at2157"/>
<feature type="transmembrane region" description="Helical" evidence="1">
    <location>
        <begin position="72"/>
        <end position="101"/>
    </location>
</feature>
<name>A0A8F5BL91_SACSH</name>
<protein>
    <submittedName>
        <fullName evidence="2">Uncharacterized protein</fullName>
    </submittedName>
</protein>
<evidence type="ECO:0000313" key="3">
    <source>
        <dbReference type="Proteomes" id="UP000694018"/>
    </source>
</evidence>
<dbReference type="GeneID" id="65561715"/>
<keyword evidence="1" id="KW-0472">Membrane</keyword>
<feature type="transmembrane region" description="Helical" evidence="1">
    <location>
        <begin position="15"/>
        <end position="41"/>
    </location>
</feature>
<dbReference type="KEGG" id="sshi:J5U23_00092"/>
<feature type="transmembrane region" description="Helical" evidence="1">
    <location>
        <begin position="48"/>
        <end position="66"/>
    </location>
</feature>
<feature type="transmembrane region" description="Helical" evidence="1">
    <location>
        <begin position="113"/>
        <end position="137"/>
    </location>
</feature>
<gene>
    <name evidence="2" type="ORF">J5U23_00092</name>
</gene>
<sequence>MNDKSSDQISVKKALVYAAVFSVASYAVAAGLALSTSLFAVNIFADPILNLTVPLILLSIGIQVINRKLGPIFIGLISAGLYAISFLPFIAIPLIIIALIVEGITRVMGYRSLKAVITYTTIAGGLEGILSTLLALYMVKVPAPIITSLYIWTGISVGMFAESALMGLVSFYIVSYLTKAGVIK</sequence>
<keyword evidence="1" id="KW-0812">Transmembrane</keyword>
<dbReference type="RefSeq" id="WP_218266623.1">
    <property type="nucleotide sequence ID" value="NZ_CP077717.1"/>
</dbReference>
<evidence type="ECO:0000313" key="2">
    <source>
        <dbReference type="EMBL" id="QXJ27233.1"/>
    </source>
</evidence>
<dbReference type="EMBL" id="CP077717">
    <property type="protein sequence ID" value="QXJ27233.1"/>
    <property type="molecule type" value="Genomic_DNA"/>
</dbReference>
<dbReference type="AlphaFoldDB" id="A0A8F5BL91"/>
<keyword evidence="1" id="KW-1133">Transmembrane helix</keyword>
<organism evidence="2 3">
    <name type="scientific">Saccharolobus shibatae (strain ATCC 51178 / DSM 5389 / JCM 8931 / NBRC 15437 / B12)</name>
    <name type="common">Sulfolobus shibatae</name>
    <dbReference type="NCBI Taxonomy" id="523848"/>
    <lineage>
        <taxon>Archaea</taxon>
        <taxon>Thermoproteota</taxon>
        <taxon>Thermoprotei</taxon>
        <taxon>Sulfolobales</taxon>
        <taxon>Sulfolobaceae</taxon>
        <taxon>Saccharolobus</taxon>
    </lineage>
</organism>
<feature type="transmembrane region" description="Helical" evidence="1">
    <location>
        <begin position="149"/>
        <end position="174"/>
    </location>
</feature>